<name>A0AB34JC15_PRYPA</name>
<evidence type="ECO:0000313" key="2">
    <source>
        <dbReference type="Proteomes" id="UP001515480"/>
    </source>
</evidence>
<dbReference type="GO" id="GO:0005975">
    <property type="term" value="P:carbohydrate metabolic process"/>
    <property type="evidence" value="ECO:0007669"/>
    <property type="project" value="InterPro"/>
</dbReference>
<dbReference type="InterPro" id="IPR008928">
    <property type="entry name" value="6-hairpin_glycosidase_sf"/>
</dbReference>
<dbReference type="InterPro" id="IPR012341">
    <property type="entry name" value="6hp_glycosidase-like_sf"/>
</dbReference>
<dbReference type="EMBL" id="JBGBPQ010000009">
    <property type="protein sequence ID" value="KAL1519540.1"/>
    <property type="molecule type" value="Genomic_DNA"/>
</dbReference>
<comment type="caution">
    <text evidence="1">The sequence shown here is derived from an EMBL/GenBank/DDBJ whole genome shotgun (WGS) entry which is preliminary data.</text>
</comment>
<gene>
    <name evidence="1" type="ORF">AB1Y20_023055</name>
</gene>
<proteinExistence type="predicted"/>
<dbReference type="Proteomes" id="UP001515480">
    <property type="component" value="Unassembled WGS sequence"/>
</dbReference>
<evidence type="ECO:0000313" key="1">
    <source>
        <dbReference type="EMBL" id="KAL1519540.1"/>
    </source>
</evidence>
<organism evidence="1 2">
    <name type="scientific">Prymnesium parvum</name>
    <name type="common">Toxic golden alga</name>
    <dbReference type="NCBI Taxonomy" id="97485"/>
    <lineage>
        <taxon>Eukaryota</taxon>
        <taxon>Haptista</taxon>
        <taxon>Haptophyta</taxon>
        <taxon>Prymnesiophyceae</taxon>
        <taxon>Prymnesiales</taxon>
        <taxon>Prymnesiaceae</taxon>
        <taxon>Prymnesium</taxon>
    </lineage>
</organism>
<keyword evidence="2" id="KW-1185">Reference proteome</keyword>
<reference evidence="1 2" key="1">
    <citation type="journal article" date="2024" name="Science">
        <title>Giant polyketide synthase enzymes in the biosynthesis of giant marine polyether toxins.</title>
        <authorList>
            <person name="Fallon T.R."/>
            <person name="Shende V.V."/>
            <person name="Wierzbicki I.H."/>
            <person name="Pendleton A.L."/>
            <person name="Watervoot N.F."/>
            <person name="Auber R.P."/>
            <person name="Gonzalez D.J."/>
            <person name="Wisecaver J.H."/>
            <person name="Moore B.S."/>
        </authorList>
    </citation>
    <scope>NUCLEOTIDE SEQUENCE [LARGE SCALE GENOMIC DNA]</scope>
    <source>
        <strain evidence="1 2">12B1</strain>
    </source>
</reference>
<sequence>MMSWLPLLALGVSACPTGLLRSVTGKCTFISKDLWSINTHEKSLRFEFHTAAIAHLLEYSSNQLFVKPNVAALNATGKGMAWMLPFDATSSEMAMMIISKERAELQLSSSPSSLSLTMLSKSCTLRTFVARPHADLLGNEYHFDFPGGAKLEAALAAFYWDTFVPLVVERTLASEYPYRDGFVLSTVPGHKGSYDGTYPDVDHEFHIKGRSILGNALEANITRRMLNLQLRLAREDPTGLARIPCAVHADGPESEWYVRRSSVNNFANAEMFQATANIGIAENVWLHVAMTKDWNWLAENIEQIEAILGWVEQHIDGNGRLWSDVYYEDQNIKDGRVAQAQAFAARAFRMAAQLESKLGRSAMAKKYSVLHSRLVSALQAPLPLGFWDSQRQRFVDWVDRLGRTHDHIHLLSNVLPVTFGVSSAAQARAVAQLVDKHLSEFQRLPSFVAAQIANYSESEIGVPYDLAAMGRVWLWDSAYWTKRHNGSMVKWQLMRVIDEANQTNMTMAERYDMDYIYYVDGKDYHGAEGYYEYPAAFSWVLHHDLLGIHPSLESDLTFAPILPDFGSVTLTQPGIALHWRHDEQGISLTNLAANPRNVTIDLQGLPGAFGGDFNHSKVVELGAHARIWIPRIAIAHSE</sequence>
<accession>A0AB34JC15</accession>
<dbReference type="SUPFAM" id="SSF48208">
    <property type="entry name" value="Six-hairpin glycosidases"/>
    <property type="match status" value="1"/>
</dbReference>
<dbReference type="AlphaFoldDB" id="A0AB34JC15"/>
<dbReference type="Gene3D" id="1.50.10.10">
    <property type="match status" value="1"/>
</dbReference>
<protein>
    <submittedName>
        <fullName evidence="1">Uncharacterized protein</fullName>
    </submittedName>
</protein>